<sequence>MCWQPPVTQGLRTSSVLNRSRKQGSRSLQELSCSSFQKKSQVTVPKCQHLQLTRSASAVYGQLEKLAASSERRHSAERASIEEFKRYLREPTCSKDQDPLAFWKETGKQHFPGLYMMAMKYMGIPATSVLSEKLFLMAGNIVTALREKMTLDHVQQLLFLHENL</sequence>
<keyword evidence="2" id="KW-1185">Reference proteome</keyword>
<protein>
    <submittedName>
        <fullName evidence="1">Uncharacterized protein</fullName>
    </submittedName>
</protein>
<reference evidence="1" key="1">
    <citation type="submission" date="2020-05" db="EMBL/GenBank/DDBJ databases">
        <title>Large-scale comparative analyses of tick genomes elucidate their genetic diversity and vector capacities.</title>
        <authorList>
            <person name="Jia N."/>
            <person name="Wang J."/>
            <person name="Shi W."/>
            <person name="Du L."/>
            <person name="Sun Y."/>
            <person name="Zhan W."/>
            <person name="Jiang J."/>
            <person name="Wang Q."/>
            <person name="Zhang B."/>
            <person name="Ji P."/>
            <person name="Sakyi L.B."/>
            <person name="Cui X."/>
            <person name="Yuan T."/>
            <person name="Jiang B."/>
            <person name="Yang W."/>
            <person name="Lam T.T.-Y."/>
            <person name="Chang Q."/>
            <person name="Ding S."/>
            <person name="Wang X."/>
            <person name="Zhu J."/>
            <person name="Ruan X."/>
            <person name="Zhao L."/>
            <person name="Wei J."/>
            <person name="Que T."/>
            <person name="Du C."/>
            <person name="Cheng J."/>
            <person name="Dai P."/>
            <person name="Han X."/>
            <person name="Huang E."/>
            <person name="Gao Y."/>
            <person name="Liu J."/>
            <person name="Shao H."/>
            <person name="Ye R."/>
            <person name="Li L."/>
            <person name="Wei W."/>
            <person name="Wang X."/>
            <person name="Wang C."/>
            <person name="Yang T."/>
            <person name="Huo Q."/>
            <person name="Li W."/>
            <person name="Guo W."/>
            <person name="Chen H."/>
            <person name="Zhou L."/>
            <person name="Ni X."/>
            <person name="Tian J."/>
            <person name="Zhou Y."/>
            <person name="Sheng Y."/>
            <person name="Liu T."/>
            <person name="Pan Y."/>
            <person name="Xia L."/>
            <person name="Li J."/>
            <person name="Zhao F."/>
            <person name="Cao W."/>
        </authorList>
    </citation>
    <scope>NUCLEOTIDE SEQUENCE</scope>
    <source>
        <strain evidence="1">Hyas-2018</strain>
    </source>
</reference>
<organism evidence="1 2">
    <name type="scientific">Hyalomma asiaticum</name>
    <name type="common">Tick</name>
    <dbReference type="NCBI Taxonomy" id="266040"/>
    <lineage>
        <taxon>Eukaryota</taxon>
        <taxon>Metazoa</taxon>
        <taxon>Ecdysozoa</taxon>
        <taxon>Arthropoda</taxon>
        <taxon>Chelicerata</taxon>
        <taxon>Arachnida</taxon>
        <taxon>Acari</taxon>
        <taxon>Parasitiformes</taxon>
        <taxon>Ixodida</taxon>
        <taxon>Ixodoidea</taxon>
        <taxon>Ixodidae</taxon>
        <taxon>Hyalomminae</taxon>
        <taxon>Hyalomma</taxon>
    </lineage>
</organism>
<name>A0ACB7TR81_HYAAI</name>
<proteinExistence type="predicted"/>
<gene>
    <name evidence="1" type="ORF">HPB50_026603</name>
</gene>
<evidence type="ECO:0000313" key="1">
    <source>
        <dbReference type="EMBL" id="KAH6948852.1"/>
    </source>
</evidence>
<accession>A0ACB7TR81</accession>
<dbReference type="Proteomes" id="UP000821845">
    <property type="component" value="Chromosome 1"/>
</dbReference>
<evidence type="ECO:0000313" key="2">
    <source>
        <dbReference type="Proteomes" id="UP000821845"/>
    </source>
</evidence>
<dbReference type="EMBL" id="CM023481">
    <property type="protein sequence ID" value="KAH6948852.1"/>
    <property type="molecule type" value="Genomic_DNA"/>
</dbReference>
<comment type="caution">
    <text evidence="1">The sequence shown here is derived from an EMBL/GenBank/DDBJ whole genome shotgun (WGS) entry which is preliminary data.</text>
</comment>